<organism evidence="3 4">
    <name type="scientific">Chlamydia suis</name>
    <dbReference type="NCBI Taxonomy" id="83559"/>
    <lineage>
        <taxon>Bacteria</taxon>
        <taxon>Pseudomonadati</taxon>
        <taxon>Chlamydiota</taxon>
        <taxon>Chlamydiia</taxon>
        <taxon>Chlamydiales</taxon>
        <taxon>Chlamydiaceae</taxon>
        <taxon>Chlamydia/Chlamydophila group</taxon>
        <taxon>Chlamydia</taxon>
    </lineage>
</organism>
<evidence type="ECO:0000313" key="4">
    <source>
        <dbReference type="Proteomes" id="UP000825134"/>
    </source>
</evidence>
<keyword evidence="1" id="KW-0472">Membrane</keyword>
<dbReference type="EMBL" id="CP063185">
    <property type="protein sequence ID" value="QYC74572.1"/>
    <property type="molecule type" value="Genomic_DNA"/>
</dbReference>
<proteinExistence type="predicted"/>
<dbReference type="Pfam" id="PF07228">
    <property type="entry name" value="SpoIIE"/>
    <property type="match status" value="1"/>
</dbReference>
<dbReference type="RefSeq" id="WP_219664558.1">
    <property type="nucleotide sequence ID" value="NZ_CP063064.1"/>
</dbReference>
<feature type="domain" description="PPM-type phosphatase" evidence="2">
    <location>
        <begin position="406"/>
        <end position="597"/>
    </location>
</feature>
<dbReference type="InterPro" id="IPR036457">
    <property type="entry name" value="PPM-type-like_dom_sf"/>
</dbReference>
<keyword evidence="1" id="KW-0812">Transmembrane</keyword>
<name>A0AAQ0J7W1_9CHLA</name>
<feature type="transmembrane region" description="Helical" evidence="1">
    <location>
        <begin position="295"/>
        <end position="314"/>
    </location>
</feature>
<dbReference type="InterPro" id="IPR001932">
    <property type="entry name" value="PPM-type_phosphatase-like_dom"/>
</dbReference>
<evidence type="ECO:0000256" key="1">
    <source>
        <dbReference type="SAM" id="Phobius"/>
    </source>
</evidence>
<dbReference type="AlphaFoldDB" id="A0AAQ0J7W1"/>
<sequence length="603" mass="67257">MRQTFTKRILLFLFLVIPAPLLLNLAVLSFFSFAAVKTAVVQDLHTRTMNFNLELEKKIAIHKIFLKRLAETLALKTLTTTQDFFTEAYSEMIALGDTDLSLCLLSSANDSIRTKNPRDPFIRYIKAHPEIRDKLIQNPGNASLVSISGYLDKEEHYLVFAEPLPTTHEDSALAGWVIAFYSMQKLRNYLFHNLASRQTLLCFLNNQGELLFSDAASLQNGAFSLALAGYPQLSPSHTTYPLEPSPKTFKSKELLQVTIQGKTFLGYLSSWQPIPYTYSLALVPLSNCITQALRLPINVIVFYILAFSLMGWLLSCTSKRLNRPLQELTVSMESAWKGNHLVRYEPQPFGYEINELGNIFNCTLLLLLNVKEKAGIEYASGSLLQKELALLASLQDTLLGQRSDELPGGIFSLNRLKGEQQTGHFYGWVASPQKTSFLGVIGIAGDIGLPSYLYALSARSLFLTYASLGYSLRAIRDKTTQNFNETTEGNEASISMVFLEYNPASRSLSMLSQGINPPSLFLKRKEHLLAIAEQQQIESGDILICLTGCPNISQSLTSLPIEALLKDPLAPLHSENFTEILTTMLKNKNQTQIDGAVGFFSFI</sequence>
<reference evidence="3" key="1">
    <citation type="journal article" date="2021" name="Front. Microbiol.">
        <title>Generation of Tetracycline and Rifamycin Resistant Chlamydia Suis Recombinants.</title>
        <authorList>
            <person name="Marti H."/>
            <person name="Bommana S."/>
            <person name="Read T.D."/>
            <person name="Pesch T."/>
            <person name="Prahauser B."/>
            <person name="Dean D."/>
            <person name="Borel N."/>
        </authorList>
    </citation>
    <scope>NUCLEOTIDE SEQUENCE</scope>
    <source>
        <strain evidence="3">208.1</strain>
    </source>
</reference>
<dbReference type="SMART" id="SM00331">
    <property type="entry name" value="PP2C_SIG"/>
    <property type="match status" value="1"/>
</dbReference>
<protein>
    <submittedName>
        <fullName evidence="3">SpoIIE family protein phosphatase</fullName>
    </submittedName>
</protein>
<gene>
    <name evidence="3" type="ORF">INQ84_00970</name>
</gene>
<evidence type="ECO:0000313" key="3">
    <source>
        <dbReference type="EMBL" id="QYC74572.1"/>
    </source>
</evidence>
<accession>A0AAQ0J7W1</accession>
<keyword evidence="1" id="KW-1133">Transmembrane helix</keyword>
<dbReference type="Proteomes" id="UP000825134">
    <property type="component" value="Chromosome"/>
</dbReference>
<dbReference type="Gene3D" id="3.60.40.10">
    <property type="entry name" value="PPM-type phosphatase domain"/>
    <property type="match status" value="1"/>
</dbReference>
<evidence type="ECO:0000259" key="2">
    <source>
        <dbReference type="SMART" id="SM00331"/>
    </source>
</evidence>